<dbReference type="EMBL" id="BKCJ010297833">
    <property type="protein sequence ID" value="GEZ59150.1"/>
    <property type="molecule type" value="Genomic_DNA"/>
</dbReference>
<comment type="caution">
    <text evidence="1">The sequence shown here is derived from an EMBL/GenBank/DDBJ whole genome shotgun (WGS) entry which is preliminary data.</text>
</comment>
<organism evidence="1">
    <name type="scientific">Tanacetum cinerariifolium</name>
    <name type="common">Dalmatian daisy</name>
    <name type="synonym">Chrysanthemum cinerariifolium</name>
    <dbReference type="NCBI Taxonomy" id="118510"/>
    <lineage>
        <taxon>Eukaryota</taxon>
        <taxon>Viridiplantae</taxon>
        <taxon>Streptophyta</taxon>
        <taxon>Embryophyta</taxon>
        <taxon>Tracheophyta</taxon>
        <taxon>Spermatophyta</taxon>
        <taxon>Magnoliopsida</taxon>
        <taxon>eudicotyledons</taxon>
        <taxon>Gunneridae</taxon>
        <taxon>Pentapetalae</taxon>
        <taxon>asterids</taxon>
        <taxon>campanulids</taxon>
        <taxon>Asterales</taxon>
        <taxon>Asteraceae</taxon>
        <taxon>Asteroideae</taxon>
        <taxon>Anthemideae</taxon>
        <taxon>Anthemidinae</taxon>
        <taxon>Tanacetum</taxon>
    </lineage>
</organism>
<dbReference type="AlphaFoldDB" id="A0A699IGH5"/>
<reference evidence="1" key="1">
    <citation type="journal article" date="2019" name="Sci. Rep.">
        <title>Draft genome of Tanacetum cinerariifolium, the natural source of mosquito coil.</title>
        <authorList>
            <person name="Yamashiro T."/>
            <person name="Shiraishi A."/>
            <person name="Satake H."/>
            <person name="Nakayama K."/>
        </authorList>
    </citation>
    <scope>NUCLEOTIDE SEQUENCE</scope>
</reference>
<gene>
    <name evidence="1" type="ORF">Tci_531123</name>
</gene>
<evidence type="ECO:0000313" key="1">
    <source>
        <dbReference type="EMBL" id="GEZ59150.1"/>
    </source>
</evidence>
<accession>A0A699IGH5</accession>
<sequence>MVNLDYGKTKVNFWSRESDVGNVDADFIIPIASVQEVNDKFANSFYGYFIRDGIAYPLVEKYVWSKRSNFACALIELDAACLLKDKLVVAIPSQGKRQVSGFNKSTNRSYRAVVKPKSSTPVSNPFSTLEEENCYTMDDLVDDRRKKVEALLRKTVIWLGKKAERNIVFSPEAELHYFDRDVLEFANMDQVVEEAEHGNVPSDHG</sequence>
<proteinExistence type="predicted"/>
<name>A0A699IGH5_TANCI</name>
<protein>
    <submittedName>
        <fullName evidence="1">Uncharacterized protein</fullName>
    </submittedName>
</protein>